<dbReference type="FunFam" id="3.40.50.720:FF:000203">
    <property type="entry name" value="D-3-phosphoglycerate dehydrogenase (SerA)"/>
    <property type="match status" value="1"/>
</dbReference>
<dbReference type="InterPro" id="IPR029752">
    <property type="entry name" value="D-isomer_DH_CS1"/>
</dbReference>
<evidence type="ECO:0000256" key="1">
    <source>
        <dbReference type="ARBA" id="ARBA00005854"/>
    </source>
</evidence>
<dbReference type="KEGG" id="uli:ETAA1_11830"/>
<gene>
    <name evidence="8" type="primary">serA_1</name>
    <name evidence="8" type="ORF">ETAA1_11830</name>
</gene>
<evidence type="ECO:0000256" key="5">
    <source>
        <dbReference type="RuleBase" id="RU003719"/>
    </source>
</evidence>
<dbReference type="PROSITE" id="PS00065">
    <property type="entry name" value="D_2_HYDROXYACID_DH_1"/>
    <property type="match status" value="1"/>
</dbReference>
<accession>A0A517XP40</accession>
<feature type="domain" description="D-isomer specific 2-hydroxyacid dehydrogenase catalytic" evidence="6">
    <location>
        <begin position="34"/>
        <end position="311"/>
    </location>
</feature>
<dbReference type="EC" id="1.1.1.95" evidence="8"/>
<comment type="similarity">
    <text evidence="1 5">Belongs to the D-isomer specific 2-hydroxyacid dehydrogenase family.</text>
</comment>
<proteinExistence type="inferred from homology"/>
<dbReference type="Pfam" id="PF02826">
    <property type="entry name" value="2-Hacid_dh_C"/>
    <property type="match status" value="1"/>
</dbReference>
<dbReference type="PANTHER" id="PTHR42789">
    <property type="entry name" value="D-ISOMER SPECIFIC 2-HYDROXYACID DEHYDROGENASE FAMILY PROTEIN (AFU_ORTHOLOGUE AFUA_6G10090)"/>
    <property type="match status" value="1"/>
</dbReference>
<dbReference type="Pfam" id="PF00389">
    <property type="entry name" value="2-Hacid_dh"/>
    <property type="match status" value="1"/>
</dbReference>
<reference evidence="8 9" key="1">
    <citation type="submission" date="2019-02" db="EMBL/GenBank/DDBJ databases">
        <title>Deep-cultivation of Planctomycetes and their phenomic and genomic characterization uncovers novel biology.</title>
        <authorList>
            <person name="Wiegand S."/>
            <person name="Jogler M."/>
            <person name="Boedeker C."/>
            <person name="Pinto D."/>
            <person name="Vollmers J."/>
            <person name="Rivas-Marin E."/>
            <person name="Kohn T."/>
            <person name="Peeters S.H."/>
            <person name="Heuer A."/>
            <person name="Rast P."/>
            <person name="Oberbeckmann S."/>
            <person name="Bunk B."/>
            <person name="Jeske O."/>
            <person name="Meyerdierks A."/>
            <person name="Storesund J.E."/>
            <person name="Kallscheuer N."/>
            <person name="Luecker S."/>
            <person name="Lage O.M."/>
            <person name="Pohl T."/>
            <person name="Merkel B.J."/>
            <person name="Hornburger P."/>
            <person name="Mueller R.-W."/>
            <person name="Bruemmer F."/>
            <person name="Labrenz M."/>
            <person name="Spormann A.M."/>
            <person name="Op den Camp H."/>
            <person name="Overmann J."/>
            <person name="Amann R."/>
            <person name="Jetten M.S.M."/>
            <person name="Mascher T."/>
            <person name="Medema M.H."/>
            <person name="Devos D.P."/>
            <person name="Kaster A.-K."/>
            <person name="Ovreas L."/>
            <person name="Rohde M."/>
            <person name="Galperin M.Y."/>
            <person name="Jogler C."/>
        </authorList>
    </citation>
    <scope>NUCLEOTIDE SEQUENCE [LARGE SCALE GENOMIC DNA]</scope>
    <source>
        <strain evidence="8 9">ETA_A1</strain>
    </source>
</reference>
<dbReference type="EMBL" id="CP036273">
    <property type="protein sequence ID" value="QDU19277.1"/>
    <property type="molecule type" value="Genomic_DNA"/>
</dbReference>
<dbReference type="GO" id="GO:0051287">
    <property type="term" value="F:NAD binding"/>
    <property type="evidence" value="ECO:0007669"/>
    <property type="project" value="InterPro"/>
</dbReference>
<evidence type="ECO:0000256" key="3">
    <source>
        <dbReference type="ARBA" id="ARBA00023002"/>
    </source>
</evidence>
<evidence type="ECO:0000256" key="2">
    <source>
        <dbReference type="ARBA" id="ARBA00022605"/>
    </source>
</evidence>
<name>A0A517XP40_9BACT</name>
<evidence type="ECO:0000259" key="6">
    <source>
        <dbReference type="Pfam" id="PF00389"/>
    </source>
</evidence>
<protein>
    <submittedName>
        <fullName evidence="8">D-3-phosphoglycerate dehydrogenase</fullName>
        <ecNumber evidence="8">1.1.1.95</ecNumber>
    </submittedName>
</protein>
<dbReference type="InterPro" id="IPR050857">
    <property type="entry name" value="D-2-hydroxyacid_DH"/>
</dbReference>
<dbReference type="InterPro" id="IPR036291">
    <property type="entry name" value="NAD(P)-bd_dom_sf"/>
</dbReference>
<dbReference type="SUPFAM" id="SSF51735">
    <property type="entry name" value="NAD(P)-binding Rossmann-fold domains"/>
    <property type="match status" value="1"/>
</dbReference>
<keyword evidence="2" id="KW-0028">Amino-acid biosynthesis</keyword>
<organism evidence="8 9">
    <name type="scientific">Urbifossiella limnaea</name>
    <dbReference type="NCBI Taxonomy" id="2528023"/>
    <lineage>
        <taxon>Bacteria</taxon>
        <taxon>Pseudomonadati</taxon>
        <taxon>Planctomycetota</taxon>
        <taxon>Planctomycetia</taxon>
        <taxon>Gemmatales</taxon>
        <taxon>Gemmataceae</taxon>
        <taxon>Urbifossiella</taxon>
    </lineage>
</organism>
<dbReference type="AlphaFoldDB" id="A0A517XP40"/>
<evidence type="ECO:0000259" key="7">
    <source>
        <dbReference type="Pfam" id="PF02826"/>
    </source>
</evidence>
<dbReference type="PANTHER" id="PTHR42789:SF1">
    <property type="entry name" value="D-ISOMER SPECIFIC 2-HYDROXYACID DEHYDROGENASE FAMILY PROTEIN (AFU_ORTHOLOGUE AFUA_6G10090)"/>
    <property type="match status" value="1"/>
</dbReference>
<dbReference type="GO" id="GO:0008652">
    <property type="term" value="P:amino acid biosynthetic process"/>
    <property type="evidence" value="ECO:0007669"/>
    <property type="project" value="UniProtKB-KW"/>
</dbReference>
<dbReference type="RefSeq" id="WP_202920689.1">
    <property type="nucleotide sequence ID" value="NZ_CP036273.1"/>
</dbReference>
<keyword evidence="4" id="KW-0520">NAD</keyword>
<dbReference type="CDD" id="cd12172">
    <property type="entry name" value="PGDH_like_2"/>
    <property type="match status" value="1"/>
</dbReference>
<dbReference type="SUPFAM" id="SSF52283">
    <property type="entry name" value="Formate/glycerate dehydrogenase catalytic domain-like"/>
    <property type="match status" value="1"/>
</dbReference>
<dbReference type="Gene3D" id="3.40.50.720">
    <property type="entry name" value="NAD(P)-binding Rossmann-like Domain"/>
    <property type="match status" value="2"/>
</dbReference>
<dbReference type="InterPro" id="IPR006139">
    <property type="entry name" value="D-isomer_2_OHA_DH_cat_dom"/>
</dbReference>
<sequence length="331" mass="34829">MKPRVLIAPAPLQDIEHVYGPAITAAGAELVFPGKPHQLSEAELLEVLPGCVATLAGSEPYTRAVIAAAAAKGLKVIARAGVGYDAVDLAAATEHGVAVTFAPGTNQESVAEHTFTLILALARHLIRQHNGIAAGGWPRQTNRPIRGTVLGVLGLGRIGKAVARVGRNFGMTVIGHDPYADSAYCAANGIELLPMDDVFRRADWVSLHMPMLPESRQCVNARTLGLMKPTAFLINTARGGVVCEPDLFDALKNNRIAGAGLDVFENEPPGANPLLTLDNVVMTAHTAGVDLLSRDDMARAAGEAIARLITGVWPADWVVNPAVKAAFESRG</sequence>
<feature type="domain" description="D-isomer specific 2-hydroxyacid dehydrogenase NAD-binding" evidence="7">
    <location>
        <begin position="115"/>
        <end position="287"/>
    </location>
</feature>
<keyword evidence="3 5" id="KW-0560">Oxidoreductase</keyword>
<dbReference type="InterPro" id="IPR006140">
    <property type="entry name" value="D-isomer_DH_NAD-bd"/>
</dbReference>
<evidence type="ECO:0000256" key="4">
    <source>
        <dbReference type="ARBA" id="ARBA00023027"/>
    </source>
</evidence>
<dbReference type="GO" id="GO:0004617">
    <property type="term" value="F:phosphoglycerate dehydrogenase activity"/>
    <property type="evidence" value="ECO:0007669"/>
    <property type="project" value="UniProtKB-EC"/>
</dbReference>
<evidence type="ECO:0000313" key="8">
    <source>
        <dbReference type="EMBL" id="QDU19277.1"/>
    </source>
</evidence>
<dbReference type="Proteomes" id="UP000319576">
    <property type="component" value="Chromosome"/>
</dbReference>
<evidence type="ECO:0000313" key="9">
    <source>
        <dbReference type="Proteomes" id="UP000319576"/>
    </source>
</evidence>
<keyword evidence="9" id="KW-1185">Reference proteome</keyword>